<dbReference type="EMBL" id="RCMG01000114">
    <property type="protein sequence ID" value="KAG2863022.1"/>
    <property type="molecule type" value="Genomic_DNA"/>
</dbReference>
<dbReference type="Proteomes" id="UP000774804">
    <property type="component" value="Unassembled WGS sequence"/>
</dbReference>
<dbReference type="Proteomes" id="UP000251314">
    <property type="component" value="Unassembled WGS sequence"/>
</dbReference>
<dbReference type="EMBL" id="RCMK01000103">
    <property type="protein sequence ID" value="KAG2948792.1"/>
    <property type="molecule type" value="Genomic_DNA"/>
</dbReference>
<gene>
    <name evidence="8" type="ORF">PC110_g8519</name>
    <name evidence="3" type="ORF">PC113_g5794</name>
    <name evidence="4" type="ORF">PC115_g5051</name>
    <name evidence="5" type="ORF">PC117_g5741</name>
    <name evidence="6" type="ORF">PC118_g5110</name>
    <name evidence="7" type="ORF">PC129_g4200</name>
</gene>
<dbReference type="GO" id="GO:0005085">
    <property type="term" value="F:guanyl-nucleotide exchange factor activity"/>
    <property type="evidence" value="ECO:0007669"/>
    <property type="project" value="InterPro"/>
</dbReference>
<protein>
    <recommendedName>
        <fullName evidence="2">UDENN domain-containing protein</fullName>
    </recommendedName>
</protein>
<accession>A0A329SEA3</accession>
<dbReference type="PANTHER" id="PTHR13677:SF0">
    <property type="entry name" value="LD41638P"/>
    <property type="match status" value="1"/>
</dbReference>
<dbReference type="EMBL" id="MJFZ01000177">
    <property type="protein sequence ID" value="RAW35173.1"/>
    <property type="molecule type" value="Genomic_DNA"/>
</dbReference>
<dbReference type="Proteomes" id="UP000697107">
    <property type="component" value="Unassembled WGS sequence"/>
</dbReference>
<evidence type="ECO:0000313" key="6">
    <source>
        <dbReference type="EMBL" id="KAG2991426.1"/>
    </source>
</evidence>
<dbReference type="InterPro" id="IPR037516">
    <property type="entry name" value="Tripartite_DENN"/>
</dbReference>
<dbReference type="AlphaFoldDB" id="A0A329SEA3"/>
<reference evidence="3" key="2">
    <citation type="submission" date="2018-10" db="EMBL/GenBank/DDBJ databases">
        <title>Effector identification in a new, highly contiguous assembly of the strawberry crown rot pathogen Phytophthora cactorum.</title>
        <authorList>
            <person name="Armitage A.D."/>
            <person name="Nellist C.F."/>
            <person name="Bates H."/>
            <person name="Vickerstaff R.J."/>
            <person name="Harrison R.J."/>
        </authorList>
    </citation>
    <scope>NUCLEOTIDE SEQUENCE</scope>
    <source>
        <strain evidence="3">15-7</strain>
        <strain evidence="4">4032</strain>
        <strain evidence="5">4040</strain>
        <strain evidence="6">P415</strain>
        <strain evidence="7">P421</strain>
    </source>
</reference>
<evidence type="ECO:0000313" key="8">
    <source>
        <dbReference type="EMBL" id="RAW35173.1"/>
    </source>
</evidence>
<dbReference type="EMBL" id="RCMV01000091">
    <property type="protein sequence ID" value="KAG3225164.1"/>
    <property type="molecule type" value="Genomic_DNA"/>
</dbReference>
<proteinExistence type="inferred from homology"/>
<dbReference type="PROSITE" id="PS50211">
    <property type="entry name" value="DENN"/>
    <property type="match status" value="1"/>
</dbReference>
<evidence type="ECO:0000259" key="2">
    <source>
        <dbReference type="PROSITE" id="PS50211"/>
    </source>
</evidence>
<evidence type="ECO:0000313" key="4">
    <source>
        <dbReference type="EMBL" id="KAG2934785.1"/>
    </source>
</evidence>
<comment type="similarity">
    <text evidence="1">Belongs to the DENND6 family.</text>
</comment>
<evidence type="ECO:0000313" key="7">
    <source>
        <dbReference type="EMBL" id="KAG3225164.1"/>
    </source>
</evidence>
<evidence type="ECO:0000313" key="5">
    <source>
        <dbReference type="EMBL" id="KAG2948792.1"/>
    </source>
</evidence>
<dbReference type="GO" id="GO:0055037">
    <property type="term" value="C:recycling endosome"/>
    <property type="evidence" value="ECO:0007669"/>
    <property type="project" value="TreeGrafter"/>
</dbReference>
<dbReference type="Proteomes" id="UP000736787">
    <property type="component" value="Unassembled WGS sequence"/>
</dbReference>
<evidence type="ECO:0000256" key="1">
    <source>
        <dbReference type="ARBA" id="ARBA00007159"/>
    </source>
</evidence>
<comment type="caution">
    <text evidence="8">The sequence shown here is derived from an EMBL/GenBank/DDBJ whole genome shotgun (WGS) entry which is preliminary data.</text>
</comment>
<sequence length="643" mass="72477">MNTEVHAAAAADGSDPQDLASTYGLRALATVVFDIDSGQKLDALHPPTCGLSEAAKTSLAHLSLPHCNNQDEGDTQFIVRFRDGPDDRELLFGFVLFRQQKDESRTRGYFQKALVLVSTKPYVDLYDRVLRVIAPLFFKAGPQVLAAVYNNIKSWPGLVHDTPVVLPLAGTYISCIIPKLLDYDHLDTTYESDAESPLHSHFIVEGDDDATDVPDFNDVDEDDVDEDDDTEETVLVKGGNFVVSRRQHPPSPSFGDLLLSKRTHQLTPFENIGLYSSFVGLEKSLWLLWQLAITGESFLILSPHARTCSQAALAFTSLIAPLQFQGDCRPYFTVYEADFDMLASRHNNGVGNPKDVTVIGTTNPFFVKSLSHWPNALIFPFLEAPSAKVHPGKGAARAEHAEAEETGTICLRIQKNVELDDFENSHRPMLLRRCPRYMAPDVTVLHQLVSPPEVRITQTTSHEEEPYVTINNAVLRKHFRKLTKDFLHPFEQYFGIWKPSGRRSNLYMSAEDYMKPFTLPGLLSSIKPRKLPPQIKQAKWKALYTAFVKGPHFEPWFNYRRQRCIHDFANTLRALRDGVDADLLLSSPFGANLSQEQYVKLKKEMEVALALEKAQGDVDKQQVRTIKKHLKAVKEKLRSFKET</sequence>
<name>A0A329SEA3_9STRA</name>
<dbReference type="EMBL" id="RCMI01000101">
    <property type="protein sequence ID" value="KAG2934785.1"/>
    <property type="molecule type" value="Genomic_DNA"/>
</dbReference>
<feature type="domain" description="UDENN" evidence="2">
    <location>
        <begin position="26"/>
        <end position="510"/>
    </location>
</feature>
<keyword evidence="9" id="KW-1185">Reference proteome</keyword>
<dbReference type="Proteomes" id="UP000760860">
    <property type="component" value="Unassembled WGS sequence"/>
</dbReference>
<dbReference type="Proteomes" id="UP000735874">
    <property type="component" value="Unassembled WGS sequence"/>
</dbReference>
<dbReference type="InterPro" id="IPR024224">
    <property type="entry name" value="DENND6"/>
</dbReference>
<dbReference type="OrthoDB" id="10265409at2759"/>
<organism evidence="8 9">
    <name type="scientific">Phytophthora cactorum</name>
    <dbReference type="NCBI Taxonomy" id="29920"/>
    <lineage>
        <taxon>Eukaryota</taxon>
        <taxon>Sar</taxon>
        <taxon>Stramenopiles</taxon>
        <taxon>Oomycota</taxon>
        <taxon>Peronosporomycetes</taxon>
        <taxon>Peronosporales</taxon>
        <taxon>Peronosporaceae</taxon>
        <taxon>Phytophthora</taxon>
    </lineage>
</organism>
<evidence type="ECO:0000313" key="3">
    <source>
        <dbReference type="EMBL" id="KAG2863022.1"/>
    </source>
</evidence>
<dbReference type="EMBL" id="RCML01000102">
    <property type="protein sequence ID" value="KAG2991426.1"/>
    <property type="molecule type" value="Genomic_DNA"/>
</dbReference>
<dbReference type="VEuPathDB" id="FungiDB:PC110_g8519"/>
<reference evidence="8 9" key="1">
    <citation type="submission" date="2018-01" db="EMBL/GenBank/DDBJ databases">
        <title>Draft genome of the strawberry crown rot pathogen Phytophthora cactorum.</title>
        <authorList>
            <person name="Armitage A.D."/>
            <person name="Lysoe E."/>
            <person name="Nellist C.F."/>
            <person name="Harrison R.J."/>
            <person name="Brurberg M.B."/>
        </authorList>
    </citation>
    <scope>NUCLEOTIDE SEQUENCE [LARGE SCALE GENOMIC DNA]</scope>
    <source>
        <strain evidence="8 9">10300</strain>
    </source>
</reference>
<evidence type="ECO:0000313" key="9">
    <source>
        <dbReference type="Proteomes" id="UP000251314"/>
    </source>
</evidence>
<dbReference type="PANTHER" id="PTHR13677">
    <property type="entry name" value="LD41638P"/>
    <property type="match status" value="1"/>
</dbReference>